<dbReference type="AlphaFoldDB" id="D4BRV0"/>
<dbReference type="Proteomes" id="UP000003191">
    <property type="component" value="Unassembled WGS sequence"/>
</dbReference>
<organism evidence="1 2">
    <name type="scientific">Bifidobacterium breve DSM 20213 = JCM 1192</name>
    <dbReference type="NCBI Taxonomy" id="518634"/>
    <lineage>
        <taxon>Bacteria</taxon>
        <taxon>Bacillati</taxon>
        <taxon>Actinomycetota</taxon>
        <taxon>Actinomycetes</taxon>
        <taxon>Bifidobacteriales</taxon>
        <taxon>Bifidobacteriaceae</taxon>
        <taxon>Bifidobacterium</taxon>
    </lineage>
</organism>
<keyword evidence="2" id="KW-1185">Reference proteome</keyword>
<name>D4BRV0_BIFBR</name>
<sequence length="93" mass="10872">MSAAETDEKTLPMTDTHYAVSIRRIYDAHTDMLKGYKLILWEMQEKARIAVAARDYPTGMLEPIPQQTLDDADTLARIFQCKNYRNDETEMWE</sequence>
<dbReference type="GeneID" id="29241904"/>
<gene>
    <name evidence="1" type="ORF">BIFBRE_04841</name>
</gene>
<evidence type="ECO:0000313" key="2">
    <source>
        <dbReference type="Proteomes" id="UP000003191"/>
    </source>
</evidence>
<dbReference type="PATRIC" id="fig|518634.7.peg.1772"/>
<protein>
    <submittedName>
        <fullName evidence="1">Uncharacterized protein</fullName>
    </submittedName>
</protein>
<evidence type="ECO:0000313" key="1">
    <source>
        <dbReference type="EMBL" id="EFE88163.1"/>
    </source>
</evidence>
<dbReference type="EMBL" id="ACCG02000016">
    <property type="protein sequence ID" value="EFE88163.1"/>
    <property type="molecule type" value="Genomic_DNA"/>
</dbReference>
<dbReference type="RefSeq" id="WP_003830510.1">
    <property type="nucleotide sequence ID" value="NZ_AP012324.1"/>
</dbReference>
<accession>D4BRV0</accession>
<reference evidence="1 2" key="1">
    <citation type="submission" date="2010-02" db="EMBL/GenBank/DDBJ databases">
        <authorList>
            <person name="Weinstock G."/>
            <person name="Sodergren E."/>
            <person name="Clifton S."/>
            <person name="Fulton L."/>
            <person name="Fulton B."/>
            <person name="Courtney L."/>
            <person name="Fronick C."/>
            <person name="Harrison M."/>
            <person name="Strong C."/>
            <person name="Farmer C."/>
            <person name="Delahaunty K."/>
            <person name="Markovic C."/>
            <person name="Hall O."/>
            <person name="Minx P."/>
            <person name="Tomlinson C."/>
            <person name="Mitreva M."/>
            <person name="Nelson J."/>
            <person name="Hou S."/>
            <person name="Wollam A."/>
            <person name="Pepin K.H."/>
            <person name="Johnson M."/>
            <person name="Bhonagiri V."/>
            <person name="Zhang X."/>
            <person name="Suruliraj S."/>
            <person name="Warren W."/>
            <person name="Chinwalla A."/>
            <person name="Mardis E.R."/>
            <person name="Wilson R.K."/>
        </authorList>
    </citation>
    <scope>NUCLEOTIDE SEQUENCE [LARGE SCALE GENOMIC DNA]</scope>
    <source>
        <strain evidence="1 2">DSM 20213</strain>
    </source>
</reference>
<comment type="caution">
    <text evidence="1">The sequence shown here is derived from an EMBL/GenBank/DDBJ whole genome shotgun (WGS) entry which is preliminary data.</text>
</comment>
<proteinExistence type="predicted"/>
<dbReference type="HOGENOM" id="CLU_2393902_0_0_11"/>